<dbReference type="RefSeq" id="WP_345373397.1">
    <property type="nucleotide sequence ID" value="NZ_BAABJX010000048.1"/>
</dbReference>
<sequence length="452" mass="51102">MKQKIYILLLLTCITLLGTFLFQAHWLLQHYRSIQSQLEREIGGAVTIATEQAMGESAITLLTTIDGELEYVVKPYLLGKKKSVEGGELLPQIKIERLAGRAWHTKVDTLLRQEMEKIGITSFAYTYYDAHKGGLVLSTTFPLEDFEGEQFEYALSAQTVGLPNKLTVLIPGKQQIALERMLGSVAGATTLTFCTVFSLLYALRLIFSQKKVSEMRRDFINNLTHEFKTPIATVSLALEALLKFDIRKDDQKTVQYLEMAQKENKRLGVMVQKVLNIAASEKGTLRLQLEPLEMHQLLEEVFSQLKIQVEEYGGSLTWEFVRVPIWVYGDAIHLSNVMSNLLDNALKYSVKQPEIKVRTTIHQNELLISVEDTGIGIEKEYIGQVFDKFFRVPTGDIHNVKGFGLGLSYAAMVIQRHMGEITVNSEVGKGSVFTIHLPLLKQRIDEKEIIDC</sequence>
<evidence type="ECO:0000256" key="3">
    <source>
        <dbReference type="ARBA" id="ARBA00022553"/>
    </source>
</evidence>
<dbReference type="Proteomes" id="UP001500298">
    <property type="component" value="Unassembled WGS sequence"/>
</dbReference>
<evidence type="ECO:0000256" key="7">
    <source>
        <dbReference type="SAM" id="Phobius"/>
    </source>
</evidence>
<comment type="catalytic activity">
    <reaction evidence="1">
        <text>ATP + protein L-histidine = ADP + protein N-phospho-L-histidine.</text>
        <dbReference type="EC" id="2.7.13.3"/>
    </reaction>
</comment>
<keyword evidence="10" id="KW-1185">Reference proteome</keyword>
<keyword evidence="3" id="KW-0597">Phosphoprotein</keyword>
<comment type="caution">
    <text evidence="9">The sequence shown here is derived from an EMBL/GenBank/DDBJ whole genome shotgun (WGS) entry which is preliminary data.</text>
</comment>
<name>A0ABP9DFE0_9BACT</name>
<evidence type="ECO:0000256" key="6">
    <source>
        <dbReference type="ARBA" id="ARBA00023012"/>
    </source>
</evidence>
<dbReference type="CDD" id="cd00082">
    <property type="entry name" value="HisKA"/>
    <property type="match status" value="1"/>
</dbReference>
<keyword evidence="7" id="KW-0812">Transmembrane</keyword>
<dbReference type="Gene3D" id="3.30.565.10">
    <property type="entry name" value="Histidine kinase-like ATPase, C-terminal domain"/>
    <property type="match status" value="1"/>
</dbReference>
<dbReference type="InterPro" id="IPR003661">
    <property type="entry name" value="HisK_dim/P_dom"/>
</dbReference>
<dbReference type="SMART" id="SM00388">
    <property type="entry name" value="HisKA"/>
    <property type="match status" value="1"/>
</dbReference>
<reference evidence="10" key="1">
    <citation type="journal article" date="2019" name="Int. J. Syst. Evol. Microbiol.">
        <title>The Global Catalogue of Microorganisms (GCM) 10K type strain sequencing project: providing services to taxonomists for standard genome sequencing and annotation.</title>
        <authorList>
            <consortium name="The Broad Institute Genomics Platform"/>
            <consortium name="The Broad Institute Genome Sequencing Center for Infectious Disease"/>
            <person name="Wu L."/>
            <person name="Ma J."/>
        </authorList>
    </citation>
    <scope>NUCLEOTIDE SEQUENCE [LARGE SCALE GENOMIC DNA]</scope>
    <source>
        <strain evidence="10">JCM 18326</strain>
    </source>
</reference>
<dbReference type="EC" id="2.7.13.3" evidence="2"/>
<dbReference type="InterPro" id="IPR036097">
    <property type="entry name" value="HisK_dim/P_sf"/>
</dbReference>
<protein>
    <recommendedName>
        <fullName evidence="2">histidine kinase</fullName>
        <ecNumber evidence="2">2.7.13.3</ecNumber>
    </recommendedName>
</protein>
<evidence type="ECO:0000256" key="2">
    <source>
        <dbReference type="ARBA" id="ARBA00012438"/>
    </source>
</evidence>
<dbReference type="Pfam" id="PF02518">
    <property type="entry name" value="HATPase_c"/>
    <property type="match status" value="1"/>
</dbReference>
<dbReference type="PANTHER" id="PTHR45453">
    <property type="entry name" value="PHOSPHATE REGULON SENSOR PROTEIN PHOR"/>
    <property type="match status" value="1"/>
</dbReference>
<proteinExistence type="predicted"/>
<dbReference type="PANTHER" id="PTHR45453:SF1">
    <property type="entry name" value="PHOSPHATE REGULON SENSOR PROTEIN PHOR"/>
    <property type="match status" value="1"/>
</dbReference>
<dbReference type="InterPro" id="IPR050351">
    <property type="entry name" value="BphY/WalK/GraS-like"/>
</dbReference>
<dbReference type="Gene3D" id="1.10.287.130">
    <property type="match status" value="1"/>
</dbReference>
<dbReference type="InterPro" id="IPR003594">
    <property type="entry name" value="HATPase_dom"/>
</dbReference>
<dbReference type="SUPFAM" id="SSF47384">
    <property type="entry name" value="Homodimeric domain of signal transducing histidine kinase"/>
    <property type="match status" value="1"/>
</dbReference>
<keyword evidence="5" id="KW-0418">Kinase</keyword>
<accession>A0ABP9DFE0</accession>
<dbReference type="InterPro" id="IPR004358">
    <property type="entry name" value="Sig_transdc_His_kin-like_C"/>
</dbReference>
<evidence type="ECO:0000256" key="4">
    <source>
        <dbReference type="ARBA" id="ARBA00022679"/>
    </source>
</evidence>
<keyword evidence="7" id="KW-0472">Membrane</keyword>
<dbReference type="SMART" id="SM00387">
    <property type="entry name" value="HATPase_c"/>
    <property type="match status" value="1"/>
</dbReference>
<evidence type="ECO:0000256" key="1">
    <source>
        <dbReference type="ARBA" id="ARBA00000085"/>
    </source>
</evidence>
<evidence type="ECO:0000313" key="10">
    <source>
        <dbReference type="Proteomes" id="UP001500298"/>
    </source>
</evidence>
<keyword evidence="7" id="KW-1133">Transmembrane helix</keyword>
<feature type="transmembrane region" description="Helical" evidence="7">
    <location>
        <begin position="181"/>
        <end position="207"/>
    </location>
</feature>
<dbReference type="Pfam" id="PF00512">
    <property type="entry name" value="HisKA"/>
    <property type="match status" value="1"/>
</dbReference>
<dbReference type="PROSITE" id="PS50109">
    <property type="entry name" value="HIS_KIN"/>
    <property type="match status" value="1"/>
</dbReference>
<gene>
    <name evidence="9" type="ORF">GCM10023331_30930</name>
</gene>
<evidence type="ECO:0000259" key="8">
    <source>
        <dbReference type="PROSITE" id="PS50109"/>
    </source>
</evidence>
<dbReference type="InterPro" id="IPR005467">
    <property type="entry name" value="His_kinase_dom"/>
</dbReference>
<evidence type="ECO:0000313" key="9">
    <source>
        <dbReference type="EMBL" id="GAA4843746.1"/>
    </source>
</evidence>
<dbReference type="SUPFAM" id="SSF55874">
    <property type="entry name" value="ATPase domain of HSP90 chaperone/DNA topoisomerase II/histidine kinase"/>
    <property type="match status" value="1"/>
</dbReference>
<keyword evidence="6" id="KW-0902">Two-component regulatory system</keyword>
<organism evidence="9 10">
    <name type="scientific">Algivirga pacifica</name>
    <dbReference type="NCBI Taxonomy" id="1162670"/>
    <lineage>
        <taxon>Bacteria</taxon>
        <taxon>Pseudomonadati</taxon>
        <taxon>Bacteroidota</taxon>
        <taxon>Cytophagia</taxon>
        <taxon>Cytophagales</taxon>
        <taxon>Flammeovirgaceae</taxon>
        <taxon>Algivirga</taxon>
    </lineage>
</organism>
<dbReference type="EMBL" id="BAABJX010000048">
    <property type="protein sequence ID" value="GAA4843746.1"/>
    <property type="molecule type" value="Genomic_DNA"/>
</dbReference>
<keyword evidence="4" id="KW-0808">Transferase</keyword>
<feature type="domain" description="Histidine kinase" evidence="8">
    <location>
        <begin position="222"/>
        <end position="441"/>
    </location>
</feature>
<evidence type="ECO:0000256" key="5">
    <source>
        <dbReference type="ARBA" id="ARBA00022777"/>
    </source>
</evidence>
<dbReference type="PRINTS" id="PR00344">
    <property type="entry name" value="BCTRLSENSOR"/>
</dbReference>
<dbReference type="InterPro" id="IPR036890">
    <property type="entry name" value="HATPase_C_sf"/>
</dbReference>